<dbReference type="Gene3D" id="3.40.850.10">
    <property type="entry name" value="Kinesin motor domain"/>
    <property type="match status" value="1"/>
</dbReference>
<dbReference type="Pfam" id="PF00225">
    <property type="entry name" value="Kinesin"/>
    <property type="match status" value="1"/>
</dbReference>
<feature type="compositionally biased region" description="Low complexity" evidence="5">
    <location>
        <begin position="582"/>
        <end position="594"/>
    </location>
</feature>
<protein>
    <submittedName>
        <fullName evidence="8">P-loop containing nucleoside triphosphate hydrolases superfamily protein</fullName>
    </submittedName>
</protein>
<dbReference type="PRINTS" id="PR00380">
    <property type="entry name" value="KINESINHEAVY"/>
</dbReference>
<keyword evidence="8" id="KW-0378">Hydrolase</keyword>
<dbReference type="GO" id="GO:0003777">
    <property type="term" value="F:microtubule motor activity"/>
    <property type="evidence" value="ECO:0007669"/>
    <property type="project" value="InterPro"/>
</dbReference>
<evidence type="ECO:0000256" key="4">
    <source>
        <dbReference type="SAM" id="Coils"/>
    </source>
</evidence>
<comment type="similarity">
    <text evidence="1">Belongs to the TRAFAC class myosin-kinesin ATPase superfamily. Kinesin family. KIN-14 subfamily.</text>
</comment>
<gene>
    <name evidence="8" type="ORF">CTI12_AA519090</name>
</gene>
<feature type="compositionally biased region" description="Polar residues" evidence="5">
    <location>
        <begin position="161"/>
        <end position="173"/>
    </location>
</feature>
<accession>A0A2U1L8F4</accession>
<dbReference type="GO" id="GO:0016787">
    <property type="term" value="F:hydrolase activity"/>
    <property type="evidence" value="ECO:0007669"/>
    <property type="project" value="UniProtKB-KW"/>
</dbReference>
<dbReference type="PROSITE" id="PS50021">
    <property type="entry name" value="CH"/>
    <property type="match status" value="1"/>
</dbReference>
<dbReference type="GO" id="GO:0007018">
    <property type="term" value="P:microtubule-based movement"/>
    <property type="evidence" value="ECO:0007669"/>
    <property type="project" value="InterPro"/>
</dbReference>
<evidence type="ECO:0000256" key="3">
    <source>
        <dbReference type="PROSITE-ProRule" id="PRU00283"/>
    </source>
</evidence>
<dbReference type="GO" id="GO:0008017">
    <property type="term" value="F:microtubule binding"/>
    <property type="evidence" value="ECO:0007669"/>
    <property type="project" value="InterPro"/>
</dbReference>
<dbReference type="GO" id="GO:0015630">
    <property type="term" value="C:microtubule cytoskeleton"/>
    <property type="evidence" value="ECO:0007669"/>
    <property type="project" value="TreeGrafter"/>
</dbReference>
<dbReference type="AlphaFoldDB" id="A0A2U1L8F4"/>
<sequence>MRTAVIEWLNSTLPNLNLPVNASDEEFRILLVDGTILCQLMNQLGPGPAIEYGNPHHSSETPSENVNKFLAAMDEMSLPHFNISDLEKRVACLMRKVVQEIERRISTQAEHLRTQNNLFKTREEKYQSRIRVLEALENGTSGESTEVINHFDHMKVDVTRTGNSKDSALQTDKTTLHEEKRTENQEVERKMNEKDNNSAEIAALKQELENVRKSHKDHCLQLENAAKKAQNDLEKTLHEVENHLDESNRKVKQLEDKSRSKSQWWNKKEHIYKTFTEFQLGALKELRFASQSVRQELLKTQKSYTEDIGHLAVPDANMRQVNETSDVLGLMEIGFRNRARSTTSMNERSSRSHSVVTIHVRGTDLKNGGSLNAGLHLVDLAGSERVDRSEVVGDRLKEAQNINKSLAALGDVIYSLSQKNAHVPFRNSKLTQVLQSSLGGQAKTLMFVQLNPEAASYSESLGTLKFADRVSGVELGPAQNNKASSNVKELMEQVASLKHTITKKDAEIERLQVSKDKRNGHPPIGMEKQRSVRYGSSSPVSKGLNNRSESMRVGRMSLDGYTYGYRPKKGPSSLHGEDTDNSSVASSVESSPSHEGSKSLHNTNKPKSGNRISRPLQKISKDLPKAAKGNNNT</sequence>
<dbReference type="Gene3D" id="1.10.418.10">
    <property type="entry name" value="Calponin-like domain"/>
    <property type="match status" value="1"/>
</dbReference>
<dbReference type="SMART" id="SM00129">
    <property type="entry name" value="KISc"/>
    <property type="match status" value="1"/>
</dbReference>
<feature type="compositionally biased region" description="Basic and acidic residues" evidence="5">
    <location>
        <begin position="510"/>
        <end position="519"/>
    </location>
</feature>
<feature type="region of interest" description="Disordered" evidence="5">
    <location>
        <begin position="161"/>
        <end position="197"/>
    </location>
</feature>
<dbReference type="Pfam" id="PF00307">
    <property type="entry name" value="CH"/>
    <property type="match status" value="1"/>
</dbReference>
<evidence type="ECO:0000313" key="9">
    <source>
        <dbReference type="Proteomes" id="UP000245207"/>
    </source>
</evidence>
<feature type="domain" description="Kinesin motor" evidence="7">
    <location>
        <begin position="313"/>
        <end position="473"/>
    </location>
</feature>
<name>A0A2U1L8F4_ARTAN</name>
<dbReference type="InterPro" id="IPR036872">
    <property type="entry name" value="CH_dom_sf"/>
</dbReference>
<evidence type="ECO:0000256" key="2">
    <source>
        <dbReference type="ARBA" id="ARBA00023175"/>
    </source>
</evidence>
<evidence type="ECO:0000256" key="1">
    <source>
        <dbReference type="ARBA" id="ARBA00010899"/>
    </source>
</evidence>
<evidence type="ECO:0000259" key="6">
    <source>
        <dbReference type="PROSITE" id="PS50021"/>
    </source>
</evidence>
<reference evidence="8 9" key="1">
    <citation type="journal article" date="2018" name="Mol. Plant">
        <title>The genome of Artemisia annua provides insight into the evolution of Asteraceae family and artemisinin biosynthesis.</title>
        <authorList>
            <person name="Shen Q."/>
            <person name="Zhang L."/>
            <person name="Liao Z."/>
            <person name="Wang S."/>
            <person name="Yan T."/>
            <person name="Shi P."/>
            <person name="Liu M."/>
            <person name="Fu X."/>
            <person name="Pan Q."/>
            <person name="Wang Y."/>
            <person name="Lv Z."/>
            <person name="Lu X."/>
            <person name="Zhang F."/>
            <person name="Jiang W."/>
            <person name="Ma Y."/>
            <person name="Chen M."/>
            <person name="Hao X."/>
            <person name="Li L."/>
            <person name="Tang Y."/>
            <person name="Lv G."/>
            <person name="Zhou Y."/>
            <person name="Sun X."/>
            <person name="Brodelius P.E."/>
            <person name="Rose J.K.C."/>
            <person name="Tang K."/>
        </authorList>
    </citation>
    <scope>NUCLEOTIDE SEQUENCE [LARGE SCALE GENOMIC DNA]</scope>
    <source>
        <strain evidence="9">cv. Huhao1</strain>
        <tissue evidence="8">Leaf</tissue>
    </source>
</reference>
<dbReference type="InterPro" id="IPR027417">
    <property type="entry name" value="P-loop_NTPase"/>
</dbReference>
<comment type="caution">
    <text evidence="8">The sequence shown here is derived from an EMBL/GenBank/DDBJ whole genome shotgun (WGS) entry which is preliminary data.</text>
</comment>
<comment type="caution">
    <text evidence="3">Lacks conserved residue(s) required for the propagation of feature annotation.</text>
</comment>
<feature type="compositionally biased region" description="Basic and acidic residues" evidence="5">
    <location>
        <begin position="174"/>
        <end position="197"/>
    </location>
</feature>
<proteinExistence type="inferred from homology"/>
<evidence type="ECO:0000313" key="8">
    <source>
        <dbReference type="EMBL" id="PWA45269.1"/>
    </source>
</evidence>
<dbReference type="SUPFAM" id="SSF47576">
    <property type="entry name" value="Calponin-homology domain, CH-domain"/>
    <property type="match status" value="1"/>
</dbReference>
<dbReference type="GO" id="GO:0005524">
    <property type="term" value="F:ATP binding"/>
    <property type="evidence" value="ECO:0007669"/>
    <property type="project" value="InterPro"/>
</dbReference>
<evidence type="ECO:0000259" key="7">
    <source>
        <dbReference type="PROSITE" id="PS50067"/>
    </source>
</evidence>
<dbReference type="InterPro" id="IPR027640">
    <property type="entry name" value="Kinesin-like_fam"/>
</dbReference>
<dbReference type="PANTHER" id="PTHR47972">
    <property type="entry name" value="KINESIN-LIKE PROTEIN KLP-3"/>
    <property type="match status" value="1"/>
</dbReference>
<dbReference type="SMART" id="SM00033">
    <property type="entry name" value="CH"/>
    <property type="match status" value="1"/>
</dbReference>
<dbReference type="EMBL" id="PKPP01010853">
    <property type="protein sequence ID" value="PWA45269.1"/>
    <property type="molecule type" value="Genomic_DNA"/>
</dbReference>
<keyword evidence="2" id="KW-0505">Motor protein</keyword>
<feature type="domain" description="Calponin-homology (CH)" evidence="6">
    <location>
        <begin position="1"/>
        <end position="106"/>
    </location>
</feature>
<dbReference type="PROSITE" id="PS50067">
    <property type="entry name" value="KINESIN_MOTOR_2"/>
    <property type="match status" value="1"/>
</dbReference>
<dbReference type="OrthoDB" id="3176171at2759"/>
<feature type="coiled-coil region" evidence="4">
    <location>
        <begin position="480"/>
        <end position="507"/>
    </location>
</feature>
<keyword evidence="9" id="KW-1185">Reference proteome</keyword>
<evidence type="ECO:0000256" key="5">
    <source>
        <dbReference type="SAM" id="MobiDB-lite"/>
    </source>
</evidence>
<dbReference type="Proteomes" id="UP000245207">
    <property type="component" value="Unassembled WGS sequence"/>
</dbReference>
<feature type="compositionally biased region" description="Polar residues" evidence="5">
    <location>
        <begin position="600"/>
        <end position="611"/>
    </location>
</feature>
<keyword evidence="4" id="KW-0175">Coiled coil</keyword>
<dbReference type="PANTHER" id="PTHR47972:SF50">
    <property type="entry name" value="KINESIN-LIKE PROTEIN KIN-14P"/>
    <property type="match status" value="1"/>
</dbReference>
<dbReference type="InterPro" id="IPR036961">
    <property type="entry name" value="Kinesin_motor_dom_sf"/>
</dbReference>
<dbReference type="SUPFAM" id="SSF52540">
    <property type="entry name" value="P-loop containing nucleoside triphosphate hydrolases"/>
    <property type="match status" value="1"/>
</dbReference>
<dbReference type="InterPro" id="IPR001715">
    <property type="entry name" value="CH_dom"/>
</dbReference>
<feature type="compositionally biased region" description="Polar residues" evidence="5">
    <location>
        <begin position="534"/>
        <end position="548"/>
    </location>
</feature>
<organism evidence="8 9">
    <name type="scientific">Artemisia annua</name>
    <name type="common">Sweet wormwood</name>
    <dbReference type="NCBI Taxonomy" id="35608"/>
    <lineage>
        <taxon>Eukaryota</taxon>
        <taxon>Viridiplantae</taxon>
        <taxon>Streptophyta</taxon>
        <taxon>Embryophyta</taxon>
        <taxon>Tracheophyta</taxon>
        <taxon>Spermatophyta</taxon>
        <taxon>Magnoliopsida</taxon>
        <taxon>eudicotyledons</taxon>
        <taxon>Gunneridae</taxon>
        <taxon>Pentapetalae</taxon>
        <taxon>asterids</taxon>
        <taxon>campanulids</taxon>
        <taxon>Asterales</taxon>
        <taxon>Asteraceae</taxon>
        <taxon>Asteroideae</taxon>
        <taxon>Anthemideae</taxon>
        <taxon>Artemisiinae</taxon>
        <taxon>Artemisia</taxon>
    </lineage>
</organism>
<dbReference type="STRING" id="35608.A0A2U1L8F4"/>
<dbReference type="InterPro" id="IPR001752">
    <property type="entry name" value="Kinesin_motor_dom"/>
</dbReference>
<feature type="region of interest" description="Disordered" evidence="5">
    <location>
        <begin position="510"/>
        <end position="633"/>
    </location>
</feature>